<keyword evidence="3" id="KW-1185">Reference proteome</keyword>
<comment type="caution">
    <text evidence="2">The sequence shown here is derived from an EMBL/GenBank/DDBJ whole genome shotgun (WGS) entry which is preliminary data.</text>
</comment>
<dbReference type="OrthoDB" id="146860at2759"/>
<dbReference type="AlphaFoldDB" id="A0A2P4X1T5"/>
<name>A0A2P4X1T5_9STRA</name>
<sequence length="183" mass="20529">MVEGEDEEGVGDESGDEEDQGEDEGQTMKAHLSCDDYQIIVSWMRVPENVSAIHGSSEKTKVGEKCKVKKWTHSMHFQSDTETGLSKREQACRISFQQKLAHKCPHFSRMRALFEMKANVTPSTTVDLGLPSLSTCSNVTSDNYQGTENGYDYAICSVVNNCWVNEELTVISPNWSHHQHQPS</sequence>
<feature type="region of interest" description="Disordered" evidence="1">
    <location>
        <begin position="1"/>
        <end position="27"/>
    </location>
</feature>
<reference evidence="2 3" key="1">
    <citation type="journal article" date="2017" name="Genome Biol. Evol.">
        <title>Phytophthora megakarya and P. palmivora, closely related causal agents of cacao black pod rot, underwent increases in genome sizes and gene numbers by different mechanisms.</title>
        <authorList>
            <person name="Ali S.S."/>
            <person name="Shao J."/>
            <person name="Lary D.J."/>
            <person name="Kronmiller B."/>
            <person name="Shen D."/>
            <person name="Strem M.D."/>
            <person name="Amoako-Attah I."/>
            <person name="Akrofi A.Y."/>
            <person name="Begoude B.A."/>
            <person name="Ten Hoopen G.M."/>
            <person name="Coulibaly K."/>
            <person name="Kebe B.I."/>
            <person name="Melnick R.L."/>
            <person name="Guiltinan M.J."/>
            <person name="Tyler B.M."/>
            <person name="Meinhardt L.W."/>
            <person name="Bailey B.A."/>
        </authorList>
    </citation>
    <scope>NUCLEOTIDE SEQUENCE [LARGE SCALE GENOMIC DNA]</scope>
    <source>
        <strain evidence="3">sbr112.9</strain>
    </source>
</reference>
<organism evidence="2 3">
    <name type="scientific">Phytophthora palmivora</name>
    <dbReference type="NCBI Taxonomy" id="4796"/>
    <lineage>
        <taxon>Eukaryota</taxon>
        <taxon>Sar</taxon>
        <taxon>Stramenopiles</taxon>
        <taxon>Oomycota</taxon>
        <taxon>Peronosporomycetes</taxon>
        <taxon>Peronosporales</taxon>
        <taxon>Peronosporaceae</taxon>
        <taxon>Phytophthora</taxon>
    </lineage>
</organism>
<protein>
    <submittedName>
        <fullName evidence="2">Uncharacterized protein</fullName>
    </submittedName>
</protein>
<evidence type="ECO:0000313" key="2">
    <source>
        <dbReference type="EMBL" id="POM59494.1"/>
    </source>
</evidence>
<accession>A0A2P4X1T5</accession>
<dbReference type="Proteomes" id="UP000237271">
    <property type="component" value="Unassembled WGS sequence"/>
</dbReference>
<dbReference type="EMBL" id="NCKW01017136">
    <property type="protein sequence ID" value="POM59494.1"/>
    <property type="molecule type" value="Genomic_DNA"/>
</dbReference>
<gene>
    <name evidence="2" type="ORF">PHPALM_31773</name>
</gene>
<proteinExistence type="predicted"/>
<feature type="compositionally biased region" description="Acidic residues" evidence="1">
    <location>
        <begin position="1"/>
        <end position="25"/>
    </location>
</feature>
<evidence type="ECO:0000256" key="1">
    <source>
        <dbReference type="SAM" id="MobiDB-lite"/>
    </source>
</evidence>
<evidence type="ECO:0000313" key="3">
    <source>
        <dbReference type="Proteomes" id="UP000237271"/>
    </source>
</evidence>